<organism evidence="2 3">
    <name type="scientific">Roseomonas acroporae</name>
    <dbReference type="NCBI Taxonomy" id="2937791"/>
    <lineage>
        <taxon>Bacteria</taxon>
        <taxon>Pseudomonadati</taxon>
        <taxon>Pseudomonadota</taxon>
        <taxon>Alphaproteobacteria</taxon>
        <taxon>Acetobacterales</taxon>
        <taxon>Roseomonadaceae</taxon>
        <taxon>Roseomonas</taxon>
    </lineage>
</organism>
<dbReference type="AlphaFoldDB" id="A0A9X1Y8Z1"/>
<comment type="caution">
    <text evidence="2">The sequence shown here is derived from an EMBL/GenBank/DDBJ whole genome shotgun (WGS) entry which is preliminary data.</text>
</comment>
<evidence type="ECO:0000313" key="3">
    <source>
        <dbReference type="Proteomes" id="UP001139516"/>
    </source>
</evidence>
<gene>
    <name evidence="2" type="ORF">M0638_13070</name>
</gene>
<dbReference type="SUPFAM" id="SSF53756">
    <property type="entry name" value="UDP-Glycosyltransferase/glycogen phosphorylase"/>
    <property type="match status" value="1"/>
</dbReference>
<proteinExistence type="predicted"/>
<dbReference type="Pfam" id="PF13579">
    <property type="entry name" value="Glyco_trans_4_4"/>
    <property type="match status" value="1"/>
</dbReference>
<dbReference type="EMBL" id="JALPRX010000054">
    <property type="protein sequence ID" value="MCK8785317.1"/>
    <property type="molecule type" value="Genomic_DNA"/>
</dbReference>
<reference evidence="2" key="1">
    <citation type="submission" date="2022-04" db="EMBL/GenBank/DDBJ databases">
        <title>Roseomonas acroporae sp. nov., isolated from coral Acropora digitifera.</title>
        <authorList>
            <person name="Sun H."/>
        </authorList>
    </citation>
    <scope>NUCLEOTIDE SEQUENCE</scope>
    <source>
        <strain evidence="2">NAR14</strain>
    </source>
</reference>
<dbReference type="RefSeq" id="WP_248667438.1">
    <property type="nucleotide sequence ID" value="NZ_JALPRX010000054.1"/>
</dbReference>
<name>A0A9X1Y8Z1_9PROT</name>
<sequence>MDLLQQGGAEITSIGFRRGSRPAPEMPGTVIDLGQTRDGQFAQRIAAVARTLPKLGRYADAVRSADIIIARNLEMLILAAAARRRYAPETPLVYECLDIHRLMTGTGMATRALRLVERTMLRQCAGLISSSPGFVNEYFAKLTPRLPKVFLIENKIFPAVNETRGVPTVADGPPWRIGWYGVVRCTRSLGIIKQVMAENPGLLEVVVAGRPAKTEFPNPEKDFGGIPGLRYHGSFADETELASLNRSVHFAWAIDFFEAGANSNWLLPNRLYRSSYYGAVPIAPGGTETARWLQRKGAGFVLDEVTPESVAALLKGMTMEKLAAARAALRAIPDADLVTSPEERFTLIRELGALARRKPPGAMPAGQGGSVAGSAA</sequence>
<dbReference type="Proteomes" id="UP001139516">
    <property type="component" value="Unassembled WGS sequence"/>
</dbReference>
<feature type="domain" description="Glycosyltransferase subfamily 4-like N-terminal" evidence="1">
    <location>
        <begin position="44"/>
        <end position="144"/>
    </location>
</feature>
<keyword evidence="2" id="KW-0808">Transferase</keyword>
<evidence type="ECO:0000259" key="1">
    <source>
        <dbReference type="Pfam" id="PF13579"/>
    </source>
</evidence>
<protein>
    <submittedName>
        <fullName evidence="2">Glycosyl transferase family 1</fullName>
    </submittedName>
</protein>
<dbReference type="InterPro" id="IPR028098">
    <property type="entry name" value="Glyco_trans_4-like_N"/>
</dbReference>
<accession>A0A9X1Y8Z1</accession>
<keyword evidence="3" id="KW-1185">Reference proteome</keyword>
<dbReference type="GO" id="GO:0016757">
    <property type="term" value="F:glycosyltransferase activity"/>
    <property type="evidence" value="ECO:0007669"/>
    <property type="project" value="UniProtKB-ARBA"/>
</dbReference>
<evidence type="ECO:0000313" key="2">
    <source>
        <dbReference type="EMBL" id="MCK8785317.1"/>
    </source>
</evidence>